<keyword evidence="2" id="KW-1185">Reference proteome</keyword>
<evidence type="ECO:0008006" key="3">
    <source>
        <dbReference type="Google" id="ProtNLM"/>
    </source>
</evidence>
<protein>
    <recommendedName>
        <fullName evidence="3">SWIM-type domain-containing protein</fullName>
    </recommendedName>
</protein>
<dbReference type="AlphaFoldDB" id="A0A133VHY3"/>
<name>A0A133VHY3_9EURY</name>
<reference evidence="1 2" key="1">
    <citation type="journal article" date="2016" name="Sci. Rep.">
        <title>Metabolic traits of an uncultured archaeal lineage -MSBL1- from brine pools of the Red Sea.</title>
        <authorList>
            <person name="Mwirichia R."/>
            <person name="Alam I."/>
            <person name="Rashid M."/>
            <person name="Vinu M."/>
            <person name="Ba-Alawi W."/>
            <person name="Anthony Kamau A."/>
            <person name="Kamanda Ngugi D."/>
            <person name="Goker M."/>
            <person name="Klenk H.P."/>
            <person name="Bajic V."/>
            <person name="Stingl U."/>
        </authorList>
    </citation>
    <scope>NUCLEOTIDE SEQUENCE [LARGE SCALE GENOMIC DNA]</scope>
    <source>
        <strain evidence="1">SCGC-AAA382A20</strain>
    </source>
</reference>
<dbReference type="Proteomes" id="UP000070263">
    <property type="component" value="Unassembled WGS sequence"/>
</dbReference>
<proteinExistence type="predicted"/>
<comment type="caution">
    <text evidence="1">The sequence shown here is derived from an EMBL/GenBank/DDBJ whole genome shotgun (WGS) entry which is preliminary data.</text>
</comment>
<evidence type="ECO:0000313" key="1">
    <source>
        <dbReference type="EMBL" id="KXB06037.1"/>
    </source>
</evidence>
<organism evidence="1 2">
    <name type="scientific">candidate division MSBL1 archaeon SCGC-AAA382A20</name>
    <dbReference type="NCBI Taxonomy" id="1698280"/>
    <lineage>
        <taxon>Archaea</taxon>
        <taxon>Methanobacteriati</taxon>
        <taxon>Methanobacteriota</taxon>
        <taxon>candidate division MSBL1</taxon>
    </lineage>
</organism>
<dbReference type="EMBL" id="LHYE01000060">
    <property type="protein sequence ID" value="KXB06037.1"/>
    <property type="molecule type" value="Genomic_DNA"/>
</dbReference>
<sequence length="133" mass="14903">MPANIFSDIEGKGELTPEQEKSIIEKYEFEGEKALNFVKQGNVFKVNDEVFIKGRQGLYKVDPKNRKCNCTAVYQEVGLGVSASKDGDRKKLEMEAKDKKCSHILAAKIAKAADKISKVPSKDRLDNYFNTTP</sequence>
<gene>
    <name evidence="1" type="ORF">AKJ51_04295</name>
</gene>
<evidence type="ECO:0000313" key="2">
    <source>
        <dbReference type="Proteomes" id="UP000070263"/>
    </source>
</evidence>
<accession>A0A133VHY3</accession>